<keyword evidence="3" id="KW-1185">Reference proteome</keyword>
<feature type="region of interest" description="Disordered" evidence="1">
    <location>
        <begin position="1"/>
        <end position="24"/>
    </location>
</feature>
<protein>
    <recommendedName>
        <fullName evidence="4">Phytanoyl-CoA dioxygenase</fullName>
    </recommendedName>
</protein>
<dbReference type="AlphaFoldDB" id="A0AAE0FDC8"/>
<proteinExistence type="predicted"/>
<evidence type="ECO:0000256" key="1">
    <source>
        <dbReference type="SAM" id="MobiDB-lite"/>
    </source>
</evidence>
<dbReference type="SUPFAM" id="SSF51197">
    <property type="entry name" value="Clavaminate synthase-like"/>
    <property type="match status" value="1"/>
</dbReference>
<dbReference type="Gene3D" id="2.60.120.620">
    <property type="entry name" value="q2cbj1_9rhob like domain"/>
    <property type="match status" value="1"/>
</dbReference>
<dbReference type="PANTHER" id="PTHR31630">
    <property type="entry name" value="PHYTANOYL-COA DIOXYGENASE-RELATED-RELATED"/>
    <property type="match status" value="1"/>
</dbReference>
<dbReference type="Pfam" id="PF05721">
    <property type="entry name" value="PhyH"/>
    <property type="match status" value="1"/>
</dbReference>
<comment type="caution">
    <text evidence="2">The sequence shown here is derived from an EMBL/GenBank/DDBJ whole genome shotgun (WGS) entry which is preliminary data.</text>
</comment>
<evidence type="ECO:0000313" key="2">
    <source>
        <dbReference type="EMBL" id="KAK3257301.1"/>
    </source>
</evidence>
<feature type="region of interest" description="Disordered" evidence="1">
    <location>
        <begin position="312"/>
        <end position="336"/>
    </location>
</feature>
<accession>A0AAE0FDC8</accession>
<gene>
    <name evidence="2" type="ORF">CYMTET_33608</name>
</gene>
<dbReference type="InterPro" id="IPR008775">
    <property type="entry name" value="Phytyl_CoA_dOase-like"/>
</dbReference>
<dbReference type="Proteomes" id="UP001190700">
    <property type="component" value="Unassembled WGS sequence"/>
</dbReference>
<dbReference type="PANTHER" id="PTHR31630:SF6">
    <property type="entry name" value="PHYTANOYL-COA DIOXYGENASE-RELATED"/>
    <property type="match status" value="1"/>
</dbReference>
<reference evidence="2 3" key="1">
    <citation type="journal article" date="2015" name="Genome Biol. Evol.">
        <title>Comparative Genomics of a Bacterivorous Green Alga Reveals Evolutionary Causalities and Consequences of Phago-Mixotrophic Mode of Nutrition.</title>
        <authorList>
            <person name="Burns J.A."/>
            <person name="Paasch A."/>
            <person name="Narechania A."/>
            <person name="Kim E."/>
        </authorList>
    </citation>
    <scope>NUCLEOTIDE SEQUENCE [LARGE SCALE GENOMIC DNA]</scope>
    <source>
        <strain evidence="2 3">PLY_AMNH</strain>
    </source>
</reference>
<dbReference type="EMBL" id="LGRX02020700">
    <property type="protein sequence ID" value="KAK3257301.1"/>
    <property type="molecule type" value="Genomic_DNA"/>
</dbReference>
<organism evidence="2 3">
    <name type="scientific">Cymbomonas tetramitiformis</name>
    <dbReference type="NCBI Taxonomy" id="36881"/>
    <lineage>
        <taxon>Eukaryota</taxon>
        <taxon>Viridiplantae</taxon>
        <taxon>Chlorophyta</taxon>
        <taxon>Pyramimonadophyceae</taxon>
        <taxon>Pyramimonadales</taxon>
        <taxon>Pyramimonadaceae</taxon>
        <taxon>Cymbomonas</taxon>
    </lineage>
</organism>
<evidence type="ECO:0008006" key="4">
    <source>
        <dbReference type="Google" id="ProtNLM"/>
    </source>
</evidence>
<evidence type="ECO:0000313" key="3">
    <source>
        <dbReference type="Proteomes" id="UP001190700"/>
    </source>
</evidence>
<name>A0AAE0FDC8_9CHLO</name>
<sequence length="336" mass="37270">MEPRAQQDLDEYSGGSQASTPPYRFPASESELWRAYLKEHGFVVVQDVLTAEQTGAAISMFWDYLEFTSTGKDNVQKVSRSDWRTWTKFGVACSGLIGAQISQSAGAWYVRGQAALRKVFSQIWSTEDLLVSMDAVIIWKPWWRNSAWLPVTEGLHLDQNPFSKEGLCAVQGMVPLYDVTLDTGGLQVVPGSHSEEAQDALRRQHAWWKGKGDWCPLEESSVGEAELVKAWAGDLILWDSRTVHGGKVGNGEGAGPVERAACTEVASRLARLSVPVCMQPRAWASPEVHQQRKEAFQRGSALSHWASELSGSGSHHCARNKNHQPIELTPEQRELL</sequence>